<gene>
    <name evidence="2" type="ORF">Ciccas_013922</name>
</gene>
<evidence type="ECO:0000313" key="2">
    <source>
        <dbReference type="EMBL" id="KAL3307561.1"/>
    </source>
</evidence>
<feature type="non-terminal residue" evidence="2">
    <location>
        <position position="216"/>
    </location>
</feature>
<feature type="chain" id="PRO_5044816826" evidence="1">
    <location>
        <begin position="34"/>
        <end position="216"/>
    </location>
</feature>
<feature type="signal peptide" evidence="1">
    <location>
        <begin position="1"/>
        <end position="33"/>
    </location>
</feature>
<evidence type="ECO:0000256" key="1">
    <source>
        <dbReference type="SAM" id="SignalP"/>
    </source>
</evidence>
<evidence type="ECO:0000313" key="3">
    <source>
        <dbReference type="Proteomes" id="UP001626550"/>
    </source>
</evidence>
<protein>
    <submittedName>
        <fullName evidence="2">Uncharacterized protein</fullName>
    </submittedName>
</protein>
<organism evidence="2 3">
    <name type="scientific">Cichlidogyrus casuarinus</name>
    <dbReference type="NCBI Taxonomy" id="1844966"/>
    <lineage>
        <taxon>Eukaryota</taxon>
        <taxon>Metazoa</taxon>
        <taxon>Spiralia</taxon>
        <taxon>Lophotrochozoa</taxon>
        <taxon>Platyhelminthes</taxon>
        <taxon>Monogenea</taxon>
        <taxon>Monopisthocotylea</taxon>
        <taxon>Dactylogyridea</taxon>
        <taxon>Ancyrocephalidae</taxon>
        <taxon>Cichlidogyrus</taxon>
    </lineage>
</organism>
<comment type="caution">
    <text evidence="2">The sequence shown here is derived from an EMBL/GenBank/DDBJ whole genome shotgun (WGS) entry which is preliminary data.</text>
</comment>
<sequence length="216" mass="24806">MDYKDLMHVDKITNKMVSKAYLSLLLLIGGCLAFDPKPQDCELGQKPTYMLTYQNPGTADEITEIRSERLNFLLVYKNTDHSADSLVSIGSNDHNFKFITPLSIQYKMDQGTRVAQSCKPITYKENDDKCKETLFEKLAPLRDMGAWTKDPTTSRVCFQSVDYSKKVCVKEGDSGACLLENYYEKRVELFRFTQIDIPRNDDQLNTFNTETVKNFT</sequence>
<dbReference type="AlphaFoldDB" id="A0ABD2PJB5"/>
<reference evidence="2 3" key="1">
    <citation type="submission" date="2024-11" db="EMBL/GenBank/DDBJ databases">
        <title>Adaptive evolution of stress response genes in parasites aligns with host niche diversity.</title>
        <authorList>
            <person name="Hahn C."/>
            <person name="Resl P."/>
        </authorList>
    </citation>
    <scope>NUCLEOTIDE SEQUENCE [LARGE SCALE GENOMIC DNA]</scope>
    <source>
        <strain evidence="2">EGGRZ-B1_66</strain>
        <tissue evidence="2">Body</tissue>
    </source>
</reference>
<dbReference type="Proteomes" id="UP001626550">
    <property type="component" value="Unassembled WGS sequence"/>
</dbReference>
<proteinExistence type="predicted"/>
<keyword evidence="1" id="KW-0732">Signal</keyword>
<keyword evidence="3" id="KW-1185">Reference proteome</keyword>
<dbReference type="PROSITE" id="PS51257">
    <property type="entry name" value="PROKAR_LIPOPROTEIN"/>
    <property type="match status" value="1"/>
</dbReference>
<name>A0ABD2PJB5_9PLAT</name>
<dbReference type="EMBL" id="JBJKFK010007053">
    <property type="protein sequence ID" value="KAL3307561.1"/>
    <property type="molecule type" value="Genomic_DNA"/>
</dbReference>
<accession>A0ABD2PJB5</accession>